<dbReference type="AlphaFoldDB" id="A0A4R1CHR1"/>
<dbReference type="GO" id="GO:0022857">
    <property type="term" value="F:transmembrane transporter activity"/>
    <property type="evidence" value="ECO:0007669"/>
    <property type="project" value="InterPro"/>
</dbReference>
<evidence type="ECO:0000256" key="1">
    <source>
        <dbReference type="ARBA" id="ARBA00004141"/>
    </source>
</evidence>
<sequence>MRRVWGVVAAFSLVGAVTQLVWLTYAPITDAAADHYGVSTAAIGWLANIFPLWYVLLAVPVGIALDRWLRATVLVGAVIMAIGCLVRLGDGFDMAFAGQTLTAIAQPLVVTAITPIAARYLPDAERAKAIALATASTFAGMIAAFVLATTVDLGPLLRIEAGVAVLAAGVLALAFRAEPAPVELPRPGALADFRAAWSSPVVRRMCWLVPVPFGTFTALTTWAEPLLSPAGVTADQTGLMLMGNVVAGVVACAVLPVWAARHGRRRLTLVVGVAAAVLACVALAVFPSFPVGVVGLLAVGALLLPSLPIVLELSERAAPLVAGSAAGLVWLAGQSGALVVTGVTGLWLDEPAVAFVVLAVITAAALPLIPRRAILDGNAVAGHQVVNRA</sequence>
<dbReference type="PANTHER" id="PTHR10924">
    <property type="entry name" value="MAJOR FACILITATOR SUPERFAMILY PROTEIN-RELATED"/>
    <property type="match status" value="1"/>
</dbReference>
<accession>A0A4R1CHR1</accession>
<keyword evidence="2 5" id="KW-0812">Transmembrane</keyword>
<comment type="caution">
    <text evidence="6">The sequence shown here is derived from an EMBL/GenBank/DDBJ whole genome shotgun (WGS) entry which is preliminary data.</text>
</comment>
<dbReference type="OrthoDB" id="6899210at2"/>
<dbReference type="Pfam" id="PF07690">
    <property type="entry name" value="MFS_1"/>
    <property type="match status" value="1"/>
</dbReference>
<dbReference type="PANTHER" id="PTHR10924:SF6">
    <property type="entry name" value="SOLUTE CARRIER FAMILY 49 MEMBER A3"/>
    <property type="match status" value="1"/>
</dbReference>
<organism evidence="6 7">
    <name type="scientific">Nocardioides jejuensis</name>
    <dbReference type="NCBI Taxonomy" id="2502782"/>
    <lineage>
        <taxon>Bacteria</taxon>
        <taxon>Bacillati</taxon>
        <taxon>Actinomycetota</taxon>
        <taxon>Actinomycetes</taxon>
        <taxon>Propionibacteriales</taxon>
        <taxon>Nocardioidaceae</taxon>
        <taxon>Nocardioides</taxon>
    </lineage>
</organism>
<keyword evidence="7" id="KW-1185">Reference proteome</keyword>
<dbReference type="Proteomes" id="UP000295453">
    <property type="component" value="Unassembled WGS sequence"/>
</dbReference>
<dbReference type="Gene3D" id="1.20.1250.20">
    <property type="entry name" value="MFS general substrate transporter like domains"/>
    <property type="match status" value="2"/>
</dbReference>
<dbReference type="GO" id="GO:0016020">
    <property type="term" value="C:membrane"/>
    <property type="evidence" value="ECO:0007669"/>
    <property type="project" value="UniProtKB-SubCell"/>
</dbReference>
<keyword evidence="3 5" id="KW-1133">Transmembrane helix</keyword>
<feature type="transmembrane region" description="Helical" evidence="5">
    <location>
        <begin position="292"/>
        <end position="311"/>
    </location>
</feature>
<feature type="transmembrane region" description="Helical" evidence="5">
    <location>
        <begin position="267"/>
        <end position="286"/>
    </location>
</feature>
<evidence type="ECO:0000256" key="3">
    <source>
        <dbReference type="ARBA" id="ARBA00022989"/>
    </source>
</evidence>
<feature type="transmembrane region" description="Helical" evidence="5">
    <location>
        <begin position="239"/>
        <end position="260"/>
    </location>
</feature>
<evidence type="ECO:0000256" key="5">
    <source>
        <dbReference type="SAM" id="Phobius"/>
    </source>
</evidence>
<dbReference type="SUPFAM" id="SSF103473">
    <property type="entry name" value="MFS general substrate transporter"/>
    <property type="match status" value="1"/>
</dbReference>
<feature type="transmembrane region" description="Helical" evidence="5">
    <location>
        <begin position="207"/>
        <end position="227"/>
    </location>
</feature>
<feature type="transmembrane region" description="Helical" evidence="5">
    <location>
        <begin position="156"/>
        <end position="175"/>
    </location>
</feature>
<feature type="transmembrane region" description="Helical" evidence="5">
    <location>
        <begin position="352"/>
        <end position="369"/>
    </location>
</feature>
<protein>
    <submittedName>
        <fullName evidence="6">MFS transporter</fullName>
    </submittedName>
</protein>
<evidence type="ECO:0000256" key="2">
    <source>
        <dbReference type="ARBA" id="ARBA00022692"/>
    </source>
</evidence>
<gene>
    <name evidence="6" type="ORF">EPD65_06670</name>
</gene>
<name>A0A4R1CHR1_9ACTN</name>
<dbReference type="InterPro" id="IPR036259">
    <property type="entry name" value="MFS_trans_sf"/>
</dbReference>
<keyword evidence="4 5" id="KW-0472">Membrane</keyword>
<proteinExistence type="predicted"/>
<feature type="transmembrane region" description="Helical" evidence="5">
    <location>
        <begin position="94"/>
        <end position="117"/>
    </location>
</feature>
<feature type="transmembrane region" description="Helical" evidence="5">
    <location>
        <begin position="68"/>
        <end position="88"/>
    </location>
</feature>
<dbReference type="EMBL" id="SJZJ01000008">
    <property type="protein sequence ID" value="TCJ29468.1"/>
    <property type="molecule type" value="Genomic_DNA"/>
</dbReference>
<feature type="transmembrane region" description="Helical" evidence="5">
    <location>
        <begin position="129"/>
        <end position="150"/>
    </location>
</feature>
<evidence type="ECO:0000313" key="6">
    <source>
        <dbReference type="EMBL" id="TCJ29468.1"/>
    </source>
</evidence>
<feature type="transmembrane region" description="Helical" evidence="5">
    <location>
        <begin position="318"/>
        <end position="340"/>
    </location>
</feature>
<evidence type="ECO:0000313" key="7">
    <source>
        <dbReference type="Proteomes" id="UP000295453"/>
    </source>
</evidence>
<comment type="subcellular location">
    <subcellularLocation>
        <location evidence="1">Membrane</location>
        <topology evidence="1">Multi-pass membrane protein</topology>
    </subcellularLocation>
</comment>
<dbReference type="InterPro" id="IPR011701">
    <property type="entry name" value="MFS"/>
</dbReference>
<feature type="transmembrane region" description="Helical" evidence="5">
    <location>
        <begin position="36"/>
        <end position="56"/>
    </location>
</feature>
<dbReference type="InterPro" id="IPR049680">
    <property type="entry name" value="FLVCR1-2_SLC49-like"/>
</dbReference>
<evidence type="ECO:0000256" key="4">
    <source>
        <dbReference type="ARBA" id="ARBA00023136"/>
    </source>
</evidence>
<reference evidence="6 7" key="1">
    <citation type="submission" date="2019-03" db="EMBL/GenBank/DDBJ databases">
        <authorList>
            <person name="Kim M.K.M."/>
        </authorList>
    </citation>
    <scope>NUCLEOTIDE SEQUENCE [LARGE SCALE GENOMIC DNA]</scope>
    <source>
        <strain evidence="6 7">18JY15-6</strain>
    </source>
</reference>